<gene>
    <name evidence="1" type="ORF">F2Q69_00035998</name>
</gene>
<organism evidence="1 2">
    <name type="scientific">Brassica cretica</name>
    <name type="common">Mustard</name>
    <dbReference type="NCBI Taxonomy" id="69181"/>
    <lineage>
        <taxon>Eukaryota</taxon>
        <taxon>Viridiplantae</taxon>
        <taxon>Streptophyta</taxon>
        <taxon>Embryophyta</taxon>
        <taxon>Tracheophyta</taxon>
        <taxon>Spermatophyta</taxon>
        <taxon>Magnoliopsida</taxon>
        <taxon>eudicotyledons</taxon>
        <taxon>Gunneridae</taxon>
        <taxon>Pentapetalae</taxon>
        <taxon>rosids</taxon>
        <taxon>malvids</taxon>
        <taxon>Brassicales</taxon>
        <taxon>Brassicaceae</taxon>
        <taxon>Brassiceae</taxon>
        <taxon>Brassica</taxon>
    </lineage>
</organism>
<name>A0A8S9SCK7_BRACR</name>
<protein>
    <submittedName>
        <fullName evidence="1">Uncharacterized protein</fullName>
    </submittedName>
</protein>
<proteinExistence type="predicted"/>
<sequence length="299" mass="33702">MESFEHRPTHSVQHLSTLSMESVASCETVRIMTHEEFTARHPHPPHPYRVTTEDIDRQQYVIDRHQNLGNDRQEFPSATEGLTLKIRKEKAPKHLKRGANDKKMDSFTKSVLRIPMNKPFGENLRKLKQEIWVQADGCSSDKGSDQILKGGSSSSEAVLYDHTSNKKNNIRTEEVAHQAGGESGYKRLASAIITPSRQSLPLEDNITIRDKNVALTLTFSPHATGNEIGNDQIIGALNDMEILDPNADAMMEYDGQDDDYFGEDLMDVELQLDDAQRWVSFVEDLHAFDQSSLLDALTL</sequence>
<evidence type="ECO:0000313" key="2">
    <source>
        <dbReference type="Proteomes" id="UP000712600"/>
    </source>
</evidence>
<evidence type="ECO:0000313" key="1">
    <source>
        <dbReference type="EMBL" id="KAF3599572.1"/>
    </source>
</evidence>
<dbReference type="AlphaFoldDB" id="A0A8S9SCK7"/>
<dbReference type="EMBL" id="QGKX02000004">
    <property type="protein sequence ID" value="KAF3599572.1"/>
    <property type="molecule type" value="Genomic_DNA"/>
</dbReference>
<reference evidence="1" key="1">
    <citation type="submission" date="2019-12" db="EMBL/GenBank/DDBJ databases">
        <title>Genome sequencing and annotation of Brassica cretica.</title>
        <authorList>
            <person name="Studholme D.J."/>
            <person name="Sarris P."/>
        </authorList>
    </citation>
    <scope>NUCLEOTIDE SEQUENCE</scope>
    <source>
        <strain evidence="1">PFS-109/04</strain>
        <tissue evidence="1">Leaf</tissue>
    </source>
</reference>
<comment type="caution">
    <text evidence="1">The sequence shown here is derived from an EMBL/GenBank/DDBJ whole genome shotgun (WGS) entry which is preliminary data.</text>
</comment>
<dbReference type="Proteomes" id="UP000712600">
    <property type="component" value="Unassembled WGS sequence"/>
</dbReference>
<accession>A0A8S9SCK7</accession>